<name>A0A478FR96_9MOLU</name>
<dbReference type="Proteomes" id="UP000324831">
    <property type="component" value="Unassembled WGS sequence"/>
</dbReference>
<sequence>MFYESIEAKRHVKKLHNLLLKSFHEDLEDPLFKRITINHLRLNRTKTIATVYLDLGSIKDTKRKNLVLKKINKLNNLFRNSLSSSLDKYRIPFFRFEEDKVFAKGQKVEQLINLDLSNGEGN</sequence>
<evidence type="ECO:0000313" key="2">
    <source>
        <dbReference type="EMBL" id="GCE63942.1"/>
    </source>
</evidence>
<dbReference type="InterPro" id="IPR023799">
    <property type="entry name" value="RbfA_dom_sf"/>
</dbReference>
<dbReference type="SUPFAM" id="SSF89919">
    <property type="entry name" value="Ribosome-binding factor A, RbfA"/>
    <property type="match status" value="1"/>
</dbReference>
<organism evidence="2 3">
    <name type="scientific">Candidatus Mycoplasma haematohominis</name>
    <dbReference type="NCBI Taxonomy" id="1494318"/>
    <lineage>
        <taxon>Bacteria</taxon>
        <taxon>Bacillati</taxon>
        <taxon>Mycoplasmatota</taxon>
        <taxon>Mollicutes</taxon>
        <taxon>Mycoplasmataceae</taxon>
        <taxon>Mycoplasma</taxon>
    </lineage>
</organism>
<dbReference type="InterPro" id="IPR015946">
    <property type="entry name" value="KH_dom-like_a/b"/>
</dbReference>
<gene>
    <name evidence="2" type="ORF">MHSWG343_09490</name>
</gene>
<reference evidence="2 3" key="1">
    <citation type="submission" date="2019-01" db="EMBL/GenBank/DDBJ databases">
        <title>Draft genome sequences of Candidatus Mycoplasma haemohominis SWG34-3 identified from a patient with pyrexia, anemia and liver dysfunction.</title>
        <authorList>
            <person name="Sekizuka T."/>
            <person name="Hattori N."/>
            <person name="Katano H."/>
            <person name="Takuma T."/>
            <person name="Ito T."/>
            <person name="Arai N."/>
            <person name="Yanai R."/>
            <person name="Ishii S."/>
            <person name="Miura Y."/>
            <person name="Tokunaga T."/>
            <person name="Watanabe H."/>
            <person name="Nomura N."/>
            <person name="Eguchi J."/>
            <person name="Arai T."/>
            <person name="Hasegawa H."/>
            <person name="Nakamaki T."/>
            <person name="Wakita T."/>
            <person name="Niki Y."/>
            <person name="Kuroda M."/>
        </authorList>
    </citation>
    <scope>NUCLEOTIDE SEQUENCE [LARGE SCALE GENOMIC DNA]</scope>
    <source>
        <strain evidence="2">SWG34-3</strain>
    </source>
</reference>
<dbReference type="InterPro" id="IPR000238">
    <property type="entry name" value="RbfA"/>
</dbReference>
<comment type="caution">
    <text evidence="2">The sequence shown here is derived from an EMBL/GenBank/DDBJ whole genome shotgun (WGS) entry which is preliminary data.</text>
</comment>
<dbReference type="GO" id="GO:0006364">
    <property type="term" value="P:rRNA processing"/>
    <property type="evidence" value="ECO:0007669"/>
    <property type="project" value="InterPro"/>
</dbReference>
<evidence type="ECO:0000256" key="1">
    <source>
        <dbReference type="ARBA" id="ARBA00022517"/>
    </source>
</evidence>
<dbReference type="Pfam" id="PF02033">
    <property type="entry name" value="RBFA"/>
    <property type="match status" value="1"/>
</dbReference>
<evidence type="ECO:0000313" key="3">
    <source>
        <dbReference type="Proteomes" id="UP000324831"/>
    </source>
</evidence>
<dbReference type="EMBL" id="BIMN01000006">
    <property type="protein sequence ID" value="GCE63942.1"/>
    <property type="molecule type" value="Genomic_DNA"/>
</dbReference>
<accession>A0A478FR96</accession>
<proteinExistence type="predicted"/>
<dbReference type="AlphaFoldDB" id="A0A478FR96"/>
<dbReference type="Gene3D" id="3.30.300.20">
    <property type="match status" value="1"/>
</dbReference>
<protein>
    <submittedName>
        <fullName evidence="2">Ribosome-binding factor A</fullName>
    </submittedName>
</protein>
<keyword evidence="1" id="KW-0690">Ribosome biogenesis</keyword>